<proteinExistence type="inferred from homology"/>
<dbReference type="Gene3D" id="6.10.140.1230">
    <property type="match status" value="1"/>
</dbReference>
<dbReference type="Proteomes" id="UP000005408">
    <property type="component" value="Unassembled WGS sequence"/>
</dbReference>
<comment type="similarity">
    <text evidence="1">Belongs to the SNF7 family.</text>
</comment>
<dbReference type="GO" id="GO:0007034">
    <property type="term" value="P:vacuolar transport"/>
    <property type="evidence" value="ECO:0007669"/>
    <property type="project" value="InterPro"/>
</dbReference>
<evidence type="ECO:0000313" key="4">
    <source>
        <dbReference type="Proteomes" id="UP000005408"/>
    </source>
</evidence>
<dbReference type="Pfam" id="PF03357">
    <property type="entry name" value="Snf7"/>
    <property type="match status" value="1"/>
</dbReference>
<reference evidence="3" key="1">
    <citation type="submission" date="2022-08" db="UniProtKB">
        <authorList>
            <consortium name="EnsemblMetazoa"/>
        </authorList>
    </citation>
    <scope>IDENTIFICATION</scope>
    <source>
        <strain evidence="3">05x7-T-G4-1.051#20</strain>
    </source>
</reference>
<protein>
    <recommendedName>
        <fullName evidence="5">Charged multivesicular body protein 3</fullName>
    </recommendedName>
</protein>
<feature type="region of interest" description="Disordered" evidence="2">
    <location>
        <begin position="119"/>
        <end position="155"/>
    </location>
</feature>
<dbReference type="AlphaFoldDB" id="A0A8W8J006"/>
<evidence type="ECO:0008006" key="5">
    <source>
        <dbReference type="Google" id="ProtNLM"/>
    </source>
</evidence>
<dbReference type="EnsemblMetazoa" id="G16627.5">
    <property type="protein sequence ID" value="G16627.5:cds"/>
    <property type="gene ID" value="G16627"/>
</dbReference>
<dbReference type="PANTHER" id="PTHR10476">
    <property type="entry name" value="CHARGED MULTIVESICULAR BODY PROTEIN"/>
    <property type="match status" value="1"/>
</dbReference>
<dbReference type="InterPro" id="IPR005024">
    <property type="entry name" value="Snf7_fam"/>
</dbReference>
<sequence>MGLFGKEKGKDPKEMVNHWTHNLRKEGYNIDRQIRATLRIAGALEKSTEVMKSMQALVKIPEIQATMRDMSKEMMKAGIMEEMLDDTMETLDDDELEEEADSEVEKVLYELTAGELGKAPAAVDDSLPVREPEGATAMPEEEDEDLTSRLEALRS</sequence>
<evidence type="ECO:0000256" key="2">
    <source>
        <dbReference type="SAM" id="MobiDB-lite"/>
    </source>
</evidence>
<evidence type="ECO:0000313" key="3">
    <source>
        <dbReference type="EnsemblMetazoa" id="G16627.5:cds"/>
    </source>
</evidence>
<accession>A0A8W8J006</accession>
<keyword evidence="4" id="KW-1185">Reference proteome</keyword>
<feature type="compositionally biased region" description="Basic and acidic residues" evidence="2">
    <location>
        <begin position="146"/>
        <end position="155"/>
    </location>
</feature>
<name>A0A8W8J006_MAGGI</name>
<evidence type="ECO:0000256" key="1">
    <source>
        <dbReference type="ARBA" id="ARBA00006190"/>
    </source>
</evidence>
<organism evidence="3 4">
    <name type="scientific">Magallana gigas</name>
    <name type="common">Pacific oyster</name>
    <name type="synonym">Crassostrea gigas</name>
    <dbReference type="NCBI Taxonomy" id="29159"/>
    <lineage>
        <taxon>Eukaryota</taxon>
        <taxon>Metazoa</taxon>
        <taxon>Spiralia</taxon>
        <taxon>Lophotrochozoa</taxon>
        <taxon>Mollusca</taxon>
        <taxon>Bivalvia</taxon>
        <taxon>Autobranchia</taxon>
        <taxon>Pteriomorphia</taxon>
        <taxon>Ostreida</taxon>
        <taxon>Ostreoidea</taxon>
        <taxon>Ostreidae</taxon>
        <taxon>Magallana</taxon>
    </lineage>
</organism>